<evidence type="ECO:0000313" key="1">
    <source>
        <dbReference type="EMBL" id="CAD7280180.1"/>
    </source>
</evidence>
<sequence>MHEIEDELPVGPRDADAIGAWTLFVQSNPDKAPPLPTANMLNETNLLYVFVVTPAVVMARTTGPPASPWNSQIR</sequence>
<organism evidence="1">
    <name type="scientific">Notodromas monacha</name>
    <dbReference type="NCBI Taxonomy" id="399045"/>
    <lineage>
        <taxon>Eukaryota</taxon>
        <taxon>Metazoa</taxon>
        <taxon>Ecdysozoa</taxon>
        <taxon>Arthropoda</taxon>
        <taxon>Crustacea</taxon>
        <taxon>Oligostraca</taxon>
        <taxon>Ostracoda</taxon>
        <taxon>Podocopa</taxon>
        <taxon>Podocopida</taxon>
        <taxon>Cypridocopina</taxon>
        <taxon>Cypridoidea</taxon>
        <taxon>Cyprididae</taxon>
        <taxon>Notodromas</taxon>
    </lineage>
</organism>
<accession>A0A7R9BS38</accession>
<proteinExistence type="predicted"/>
<protein>
    <submittedName>
        <fullName evidence="1">Uncharacterized protein</fullName>
    </submittedName>
</protein>
<dbReference type="Proteomes" id="UP000678499">
    <property type="component" value="Unassembled WGS sequence"/>
</dbReference>
<dbReference type="EMBL" id="OA884028">
    <property type="protein sequence ID" value="CAD7280180.1"/>
    <property type="molecule type" value="Genomic_DNA"/>
</dbReference>
<name>A0A7R9BS38_9CRUS</name>
<evidence type="ECO:0000313" key="2">
    <source>
        <dbReference type="Proteomes" id="UP000678499"/>
    </source>
</evidence>
<reference evidence="1" key="1">
    <citation type="submission" date="2020-11" db="EMBL/GenBank/DDBJ databases">
        <authorList>
            <person name="Tran Van P."/>
        </authorList>
    </citation>
    <scope>NUCLEOTIDE SEQUENCE</scope>
</reference>
<keyword evidence="2" id="KW-1185">Reference proteome</keyword>
<dbReference type="EMBL" id="CAJPEX010001991">
    <property type="protein sequence ID" value="CAG0920332.1"/>
    <property type="molecule type" value="Genomic_DNA"/>
</dbReference>
<gene>
    <name evidence="1" type="ORF">NMOB1V02_LOCUS7843</name>
</gene>
<dbReference type="AlphaFoldDB" id="A0A7R9BS38"/>